<dbReference type="AlphaFoldDB" id="A0A388LLF0"/>
<proteinExistence type="inferred from homology"/>
<dbReference type="PANTHER" id="PTHR13465">
    <property type="entry name" value="UPF0183 PROTEIN"/>
    <property type="match status" value="1"/>
</dbReference>
<keyword evidence="3" id="KW-1185">Reference proteome</keyword>
<comment type="similarity">
    <text evidence="1">Belongs to the PHAF1 family.</text>
</comment>
<reference evidence="2 3" key="1">
    <citation type="journal article" date="2018" name="Cell">
        <title>The Chara Genome: Secondary Complexity and Implications for Plant Terrestrialization.</title>
        <authorList>
            <person name="Nishiyama T."/>
            <person name="Sakayama H."/>
            <person name="Vries J.D."/>
            <person name="Buschmann H."/>
            <person name="Saint-Marcoux D."/>
            <person name="Ullrich K.K."/>
            <person name="Haas F.B."/>
            <person name="Vanderstraeten L."/>
            <person name="Becker D."/>
            <person name="Lang D."/>
            <person name="Vosolsobe S."/>
            <person name="Rombauts S."/>
            <person name="Wilhelmsson P.K.I."/>
            <person name="Janitza P."/>
            <person name="Kern R."/>
            <person name="Heyl A."/>
            <person name="Rumpler F."/>
            <person name="Villalobos L.I.A.C."/>
            <person name="Clay J.M."/>
            <person name="Skokan R."/>
            <person name="Toyoda A."/>
            <person name="Suzuki Y."/>
            <person name="Kagoshima H."/>
            <person name="Schijlen E."/>
            <person name="Tajeshwar N."/>
            <person name="Catarino B."/>
            <person name="Hetherington A.J."/>
            <person name="Saltykova A."/>
            <person name="Bonnot C."/>
            <person name="Breuninger H."/>
            <person name="Symeonidi A."/>
            <person name="Radhakrishnan G.V."/>
            <person name="Van Nieuwerburgh F."/>
            <person name="Deforce D."/>
            <person name="Chang C."/>
            <person name="Karol K.G."/>
            <person name="Hedrich R."/>
            <person name="Ulvskov P."/>
            <person name="Glockner G."/>
            <person name="Delwiche C.F."/>
            <person name="Petrasek J."/>
            <person name="Van de Peer Y."/>
            <person name="Friml J."/>
            <person name="Beilby M."/>
            <person name="Dolan L."/>
            <person name="Kohara Y."/>
            <person name="Sugano S."/>
            <person name="Fujiyama A."/>
            <person name="Delaux P.-M."/>
            <person name="Quint M."/>
            <person name="TheiBen G."/>
            <person name="Hagemann M."/>
            <person name="Harholt J."/>
            <person name="Dunand C."/>
            <person name="Zachgo S."/>
            <person name="Langdale J."/>
            <person name="Maumus F."/>
            <person name="Straeten D.V.D."/>
            <person name="Gould S.B."/>
            <person name="Rensing S.A."/>
        </authorList>
    </citation>
    <scope>NUCLEOTIDE SEQUENCE [LARGE SCALE GENOMIC DNA]</scope>
    <source>
        <strain evidence="2 3">S276</strain>
    </source>
</reference>
<dbReference type="EMBL" id="BFEA01000427">
    <property type="protein sequence ID" value="GBG83063.1"/>
    <property type="molecule type" value="Genomic_DNA"/>
</dbReference>
<protein>
    <submittedName>
        <fullName evidence="2">Uncharacterized protein</fullName>
    </submittedName>
</protein>
<evidence type="ECO:0000313" key="2">
    <source>
        <dbReference type="EMBL" id="GBG83063.1"/>
    </source>
</evidence>
<accession>A0A388LLF0</accession>
<dbReference type="InterPro" id="IPR005373">
    <property type="entry name" value="PHAF1"/>
</dbReference>
<dbReference type="Gramene" id="GBG83063">
    <property type="protein sequence ID" value="GBG83063"/>
    <property type="gene ID" value="CBR_g36680"/>
</dbReference>
<dbReference type="PANTHER" id="PTHR13465:SF2">
    <property type="entry name" value="PHAGOSOME ASSEMBLY FACTOR 1"/>
    <property type="match status" value="1"/>
</dbReference>
<dbReference type="Pfam" id="PF03676">
    <property type="entry name" value="PHAF1"/>
    <property type="match status" value="1"/>
</dbReference>
<dbReference type="Proteomes" id="UP000265515">
    <property type="component" value="Unassembled WGS sequence"/>
</dbReference>
<comment type="caution">
    <text evidence="2">The sequence shown here is derived from an EMBL/GenBank/DDBJ whole genome shotgun (WGS) entry which is preliminary data.</text>
</comment>
<gene>
    <name evidence="2" type="ORF">CBR_g36680</name>
</gene>
<evidence type="ECO:0000256" key="1">
    <source>
        <dbReference type="ARBA" id="ARBA00024339"/>
    </source>
</evidence>
<sequence>MNRLRKSIQGLLAVHFGKQRLEKPSKLAVAIVYRRHPETLAVDGSHSRPSEGCRSWGILSASTPEGICDVWSDLGRPDGIYPKQVDTMLIHVTSDPRPRTALCGDYFFNYFTRGVDILFDGRTHRIKKFVLHSNYPGHPDFNMYIKCNFSIDCPAGMAVRRNDHRLTEATRSSADGSRRITVDTKWEEIQSILGDGGRAAIQTRGSIDNPFGPTRVYGYRNVVFEVMKNGHIATVTLFQATPT</sequence>
<dbReference type="InterPro" id="IPR039156">
    <property type="entry name" value="PHAF1/BROMI"/>
</dbReference>
<name>A0A388LLF0_CHABU</name>
<dbReference type="STRING" id="69332.A0A388LLF0"/>
<dbReference type="OrthoDB" id="1648383at2759"/>
<organism evidence="2 3">
    <name type="scientific">Chara braunii</name>
    <name type="common">Braun's stonewort</name>
    <dbReference type="NCBI Taxonomy" id="69332"/>
    <lineage>
        <taxon>Eukaryota</taxon>
        <taxon>Viridiplantae</taxon>
        <taxon>Streptophyta</taxon>
        <taxon>Charophyceae</taxon>
        <taxon>Charales</taxon>
        <taxon>Characeae</taxon>
        <taxon>Chara</taxon>
    </lineage>
</organism>
<evidence type="ECO:0000313" key="3">
    <source>
        <dbReference type="Proteomes" id="UP000265515"/>
    </source>
</evidence>